<comment type="caution">
    <text evidence="2">The sequence shown here is derived from an EMBL/GenBank/DDBJ whole genome shotgun (WGS) entry which is preliminary data.</text>
</comment>
<evidence type="ECO:0000313" key="3">
    <source>
        <dbReference type="Proteomes" id="UP000478052"/>
    </source>
</evidence>
<proteinExistence type="predicted"/>
<accession>A0A6G0Y6V8</accession>
<organism evidence="2 3">
    <name type="scientific">Aphis craccivora</name>
    <name type="common">Cowpea aphid</name>
    <dbReference type="NCBI Taxonomy" id="307492"/>
    <lineage>
        <taxon>Eukaryota</taxon>
        <taxon>Metazoa</taxon>
        <taxon>Ecdysozoa</taxon>
        <taxon>Arthropoda</taxon>
        <taxon>Hexapoda</taxon>
        <taxon>Insecta</taxon>
        <taxon>Pterygota</taxon>
        <taxon>Neoptera</taxon>
        <taxon>Paraneoptera</taxon>
        <taxon>Hemiptera</taxon>
        <taxon>Sternorrhyncha</taxon>
        <taxon>Aphidomorpha</taxon>
        <taxon>Aphidoidea</taxon>
        <taxon>Aphididae</taxon>
        <taxon>Aphidini</taxon>
        <taxon>Aphis</taxon>
        <taxon>Aphis</taxon>
    </lineage>
</organism>
<dbReference type="EMBL" id="VUJU01005784">
    <property type="protein sequence ID" value="KAF0750276.1"/>
    <property type="molecule type" value="Genomic_DNA"/>
</dbReference>
<sequence length="109" mass="12797">MNLFPRTQYVNNLRSFKALWYNEHNWLEYSPKIDRGFRFPCRMFHSSSGLNVGQIDKTFSLTGFKNWNNATTKFRIHQASKSHFNSNQSKADFLNSKSIDVVLDESKTL</sequence>
<dbReference type="AlphaFoldDB" id="A0A6G0Y6V8"/>
<dbReference type="Proteomes" id="UP000478052">
    <property type="component" value="Unassembled WGS sequence"/>
</dbReference>
<dbReference type="InterPro" id="IPR006580">
    <property type="entry name" value="Znf_TTF"/>
</dbReference>
<gene>
    <name evidence="2" type="ORF">FWK35_00019713</name>
</gene>
<dbReference type="SMART" id="SM00597">
    <property type="entry name" value="ZnF_TTF"/>
    <property type="match status" value="1"/>
</dbReference>
<feature type="domain" description="TTF-type" evidence="1">
    <location>
        <begin position="12"/>
        <end position="101"/>
    </location>
</feature>
<keyword evidence="3" id="KW-1185">Reference proteome</keyword>
<protein>
    <submittedName>
        <fullName evidence="2">Zinc finger MYM-type protein 1-like</fullName>
    </submittedName>
</protein>
<reference evidence="2 3" key="1">
    <citation type="submission" date="2019-08" db="EMBL/GenBank/DDBJ databases">
        <title>Whole genome of Aphis craccivora.</title>
        <authorList>
            <person name="Voronova N.V."/>
            <person name="Shulinski R.S."/>
            <person name="Bandarenka Y.V."/>
            <person name="Zhorov D.G."/>
            <person name="Warner D."/>
        </authorList>
    </citation>
    <scope>NUCLEOTIDE SEQUENCE [LARGE SCALE GENOMIC DNA]</scope>
    <source>
        <strain evidence="2">180601</strain>
        <tissue evidence="2">Whole Body</tissue>
    </source>
</reference>
<evidence type="ECO:0000259" key="1">
    <source>
        <dbReference type="SMART" id="SM00597"/>
    </source>
</evidence>
<name>A0A6G0Y6V8_APHCR</name>
<evidence type="ECO:0000313" key="2">
    <source>
        <dbReference type="EMBL" id="KAF0750276.1"/>
    </source>
</evidence>